<name>A0A1B8TPM6_9FLAO</name>
<feature type="transmembrane region" description="Helical" evidence="1">
    <location>
        <begin position="41"/>
        <end position="63"/>
    </location>
</feature>
<feature type="transmembrane region" description="Helical" evidence="1">
    <location>
        <begin position="12"/>
        <end position="29"/>
    </location>
</feature>
<feature type="transmembrane region" description="Helical" evidence="1">
    <location>
        <begin position="69"/>
        <end position="87"/>
    </location>
</feature>
<dbReference type="KEGG" id="prn:BW723_11815"/>
<evidence type="ECO:0000313" key="3">
    <source>
        <dbReference type="Proteomes" id="UP000092612"/>
    </source>
</evidence>
<accession>A0A1B8TPM6</accession>
<evidence type="ECO:0000256" key="1">
    <source>
        <dbReference type="SAM" id="Phobius"/>
    </source>
</evidence>
<dbReference type="RefSeq" id="WP_068364516.1">
    <property type="nucleotide sequence ID" value="NZ_CP019337.1"/>
</dbReference>
<gene>
    <name evidence="2" type="ORF">LPB301_15960</name>
</gene>
<dbReference type="EMBL" id="LSFL01000042">
    <property type="protein sequence ID" value="OBY61556.1"/>
    <property type="molecule type" value="Genomic_DNA"/>
</dbReference>
<proteinExistence type="predicted"/>
<dbReference type="OrthoDB" id="6400719at2"/>
<evidence type="ECO:0000313" key="2">
    <source>
        <dbReference type="EMBL" id="OBY61556.1"/>
    </source>
</evidence>
<keyword evidence="1" id="KW-0472">Membrane</keyword>
<keyword evidence="1" id="KW-0812">Transmembrane</keyword>
<organism evidence="2 3">
    <name type="scientific">Polaribacter reichenbachii</name>
    <dbReference type="NCBI Taxonomy" id="996801"/>
    <lineage>
        <taxon>Bacteria</taxon>
        <taxon>Pseudomonadati</taxon>
        <taxon>Bacteroidota</taxon>
        <taxon>Flavobacteriia</taxon>
        <taxon>Flavobacteriales</taxon>
        <taxon>Flavobacteriaceae</taxon>
    </lineage>
</organism>
<protein>
    <recommendedName>
        <fullName evidence="4">Import component protein</fullName>
    </recommendedName>
</protein>
<comment type="caution">
    <text evidence="2">The sequence shown here is derived from an EMBL/GenBank/DDBJ whole genome shotgun (WGS) entry which is preliminary data.</text>
</comment>
<dbReference type="Proteomes" id="UP000092612">
    <property type="component" value="Unassembled WGS sequence"/>
</dbReference>
<keyword evidence="1" id="KW-1133">Transmembrane helix</keyword>
<dbReference type="STRING" id="996801.BW723_11815"/>
<evidence type="ECO:0008006" key="4">
    <source>
        <dbReference type="Google" id="ProtNLM"/>
    </source>
</evidence>
<reference evidence="3" key="1">
    <citation type="submission" date="2016-02" db="EMBL/GenBank/DDBJ databases">
        <title>Paenibacillus sp. LPB0068, isolated from Crassostrea gigas.</title>
        <authorList>
            <person name="Shin S.-K."/>
            <person name="Yi H."/>
        </authorList>
    </citation>
    <scope>NUCLEOTIDE SEQUENCE [LARGE SCALE GENOMIC DNA]</scope>
    <source>
        <strain evidence="3">KCTC 23969</strain>
    </source>
</reference>
<keyword evidence="3" id="KW-1185">Reference proteome</keyword>
<dbReference type="AlphaFoldDB" id="A0A1B8TPM6"/>
<sequence length="108" mass="12253">MENTSVNEGKTAAIISHFWIVGLVIAFIMNMNKKNYFASFYIRQMIGLNIIQFLNGAIILKFFGSSASYIIGAITFVLWIISLIGAFKGEEKEVPVVGEHFQNWFRNI</sequence>